<dbReference type="Gene3D" id="3.40.50.720">
    <property type="entry name" value="NAD(P)-binding Rossmann-like Domain"/>
    <property type="match status" value="1"/>
</dbReference>
<keyword evidence="2" id="KW-1185">Reference proteome</keyword>
<name>A0ABS7F4Z9_9PROT</name>
<dbReference type="Pfam" id="PF13561">
    <property type="entry name" value="adh_short_C2"/>
    <property type="match status" value="1"/>
</dbReference>
<evidence type="ECO:0000313" key="1">
    <source>
        <dbReference type="EMBL" id="MBW8269856.1"/>
    </source>
</evidence>
<dbReference type="PANTHER" id="PTHR43975:SF2">
    <property type="entry name" value="EG:BACR7A4.14 PROTEIN-RELATED"/>
    <property type="match status" value="1"/>
</dbReference>
<dbReference type="PANTHER" id="PTHR43975">
    <property type="entry name" value="ZGC:101858"/>
    <property type="match status" value="1"/>
</dbReference>
<dbReference type="InterPro" id="IPR036291">
    <property type="entry name" value="NAD(P)-bd_dom_sf"/>
</dbReference>
<dbReference type="RefSeq" id="WP_220117609.1">
    <property type="nucleotide sequence ID" value="NZ_JAHZUY010000023.1"/>
</dbReference>
<dbReference type="SUPFAM" id="SSF51735">
    <property type="entry name" value="NAD(P)-binding Rossmann-fold domains"/>
    <property type="match status" value="1"/>
</dbReference>
<organism evidence="1 2">
    <name type="scientific">Caldovatus aquaticus</name>
    <dbReference type="NCBI Taxonomy" id="2865671"/>
    <lineage>
        <taxon>Bacteria</taxon>
        <taxon>Pseudomonadati</taxon>
        <taxon>Pseudomonadota</taxon>
        <taxon>Alphaproteobacteria</taxon>
        <taxon>Acetobacterales</taxon>
        <taxon>Roseomonadaceae</taxon>
        <taxon>Caldovatus</taxon>
    </lineage>
</organism>
<dbReference type="CDD" id="cd05233">
    <property type="entry name" value="SDR_c"/>
    <property type="match status" value="1"/>
</dbReference>
<comment type="caution">
    <text evidence="1">The sequence shown here is derived from an EMBL/GenBank/DDBJ whole genome shotgun (WGS) entry which is preliminary data.</text>
</comment>
<reference evidence="1 2" key="1">
    <citation type="submission" date="2021-08" db="EMBL/GenBank/DDBJ databases">
        <title>Caldovatus sediminis gen. nov., sp. nov., a moderately thermophilic bacterium isolated from a hot spring.</title>
        <authorList>
            <person name="Hu C.-J."/>
            <person name="Li W.-J."/>
            <person name="Xian W.-D."/>
        </authorList>
    </citation>
    <scope>NUCLEOTIDE SEQUENCE [LARGE SCALE GENOMIC DNA]</scope>
    <source>
        <strain evidence="1 2">SYSU G05006</strain>
    </source>
</reference>
<evidence type="ECO:0000313" key="2">
    <source>
        <dbReference type="Proteomes" id="UP001519924"/>
    </source>
</evidence>
<accession>A0ABS7F4Z9</accession>
<sequence length="256" mass="27024">MPRLGGKVAVITGGAGGIGAATGQLFCEEGARVVLVDRDAAAMAAACAAIRAAVPGAVLLDLVLDTAEEASAARIVAETTRAFGRLDVLVNNAGIRSYEPLAEAKAETWRRILEVNLLSHAFLSREALPALRATRGNIVNVASTHAVNPRAGMGQYDATKAAIVSLTKTLAFEEARHGVRVNAVCPGATLTPFHVRRFAAQGRTREALEAERLENCLLARWAQPREIAYPILWLASDEASYVTAAVLMADGGMKVL</sequence>
<protein>
    <submittedName>
        <fullName evidence="1">SDR family oxidoreductase</fullName>
    </submittedName>
</protein>
<dbReference type="PRINTS" id="PR00080">
    <property type="entry name" value="SDRFAMILY"/>
</dbReference>
<dbReference type="Proteomes" id="UP001519924">
    <property type="component" value="Unassembled WGS sequence"/>
</dbReference>
<gene>
    <name evidence="1" type="ORF">K1J50_10185</name>
</gene>
<dbReference type="EMBL" id="JAHZUY010000023">
    <property type="protein sequence ID" value="MBW8269856.1"/>
    <property type="molecule type" value="Genomic_DNA"/>
</dbReference>
<dbReference type="InterPro" id="IPR002347">
    <property type="entry name" value="SDR_fam"/>
</dbReference>
<proteinExistence type="predicted"/>
<dbReference type="PRINTS" id="PR00081">
    <property type="entry name" value="GDHRDH"/>
</dbReference>